<dbReference type="InterPro" id="IPR019587">
    <property type="entry name" value="Polyketide_cyclase/dehydratase"/>
</dbReference>
<evidence type="ECO:0000313" key="2">
    <source>
        <dbReference type="Proteomes" id="UP001187143"/>
    </source>
</evidence>
<proteinExistence type="predicted"/>
<reference evidence="1" key="1">
    <citation type="submission" date="2023-10" db="EMBL/GenBank/DDBJ databases">
        <title>Characterization and genome sequence of Mycobacterium intracellulare ABSURDO, a novel pathogenic isolate with three colony morphotypes that vary in growth and acid-fastness.</title>
        <authorList>
            <person name="Jude B.A."/>
            <person name="Robinson R.T."/>
        </authorList>
    </citation>
    <scope>NUCLEOTIDE SEQUENCE</scope>
    <source>
        <strain evidence="1">ABSURDO Component B</strain>
    </source>
</reference>
<sequence length="164" mass="18671">MHELVVDENLPATARAVSTVEREMAVSAEQLFAAFEDETSWPKWVPGMRETTWTSPKPFAKGMTRTVKMVGGHRIDEVFWAWEPNRRIAFSVTAVSFGWLSGFTEVYDVTPLSSGRCRLRWTLAVRLAGRLAVIEPAYARTLPMSQKRLLRKLERVTRKLATSE</sequence>
<dbReference type="Gene3D" id="3.30.530.20">
    <property type="match status" value="1"/>
</dbReference>
<dbReference type="InterPro" id="IPR023393">
    <property type="entry name" value="START-like_dom_sf"/>
</dbReference>
<organism evidence="1 2">
    <name type="scientific">Mycobacterium intracellulare</name>
    <dbReference type="NCBI Taxonomy" id="1767"/>
    <lineage>
        <taxon>Bacteria</taxon>
        <taxon>Bacillati</taxon>
        <taxon>Actinomycetota</taxon>
        <taxon>Actinomycetes</taxon>
        <taxon>Mycobacteriales</taxon>
        <taxon>Mycobacteriaceae</taxon>
        <taxon>Mycobacterium</taxon>
        <taxon>Mycobacterium avium complex (MAC)</taxon>
    </lineage>
</organism>
<dbReference type="Proteomes" id="UP001187143">
    <property type="component" value="Unassembled WGS sequence"/>
</dbReference>
<name>A0AAE4RF68_MYCIT</name>
<gene>
    <name evidence="1" type="ORF">R4F53_20055</name>
</gene>
<accession>A0AAE4RF68</accession>
<dbReference type="RefSeq" id="WP_317728477.1">
    <property type="nucleotide sequence ID" value="NZ_JAWLLC010000024.1"/>
</dbReference>
<comment type="caution">
    <text evidence="1">The sequence shown here is derived from an EMBL/GenBank/DDBJ whole genome shotgun (WGS) entry which is preliminary data.</text>
</comment>
<dbReference type="AlphaFoldDB" id="A0AAE4RF68"/>
<protein>
    <submittedName>
        <fullName evidence="1">SRPBCC family protein</fullName>
    </submittedName>
</protein>
<dbReference type="EMBL" id="JAWLLD010000025">
    <property type="protein sequence ID" value="MDV7014585.1"/>
    <property type="molecule type" value="Genomic_DNA"/>
</dbReference>
<dbReference type="CDD" id="cd07821">
    <property type="entry name" value="PYR_PYL_RCAR_like"/>
    <property type="match status" value="1"/>
</dbReference>
<dbReference type="SUPFAM" id="SSF55961">
    <property type="entry name" value="Bet v1-like"/>
    <property type="match status" value="1"/>
</dbReference>
<dbReference type="Pfam" id="PF10604">
    <property type="entry name" value="Polyketide_cyc2"/>
    <property type="match status" value="1"/>
</dbReference>
<evidence type="ECO:0000313" key="1">
    <source>
        <dbReference type="EMBL" id="MDV7014585.1"/>
    </source>
</evidence>